<dbReference type="PROSITE" id="PS50893">
    <property type="entry name" value="ABC_TRANSPORTER_2"/>
    <property type="match status" value="1"/>
</dbReference>
<dbReference type="NCBIfam" id="TIGR03410">
    <property type="entry name" value="urea_trans_UrtE"/>
    <property type="match status" value="1"/>
</dbReference>
<keyword evidence="3" id="KW-0547">Nucleotide-binding</keyword>
<evidence type="ECO:0000256" key="3">
    <source>
        <dbReference type="ARBA" id="ARBA00022741"/>
    </source>
</evidence>
<dbReference type="Proteomes" id="UP001247754">
    <property type="component" value="Unassembled WGS sequence"/>
</dbReference>
<dbReference type="PANTHER" id="PTHR43820:SF5">
    <property type="entry name" value="HIGH-AFFINITY BRANCHED-CHAIN AMINO ACID TRANSPORT ATP-BINDING PROTEIN"/>
    <property type="match status" value="1"/>
</dbReference>
<evidence type="ECO:0000259" key="6">
    <source>
        <dbReference type="PROSITE" id="PS50893"/>
    </source>
</evidence>
<dbReference type="InterPro" id="IPR017780">
    <property type="entry name" value="ABC_transptr_urea_ATP-bd_UrtE"/>
</dbReference>
<evidence type="ECO:0000256" key="2">
    <source>
        <dbReference type="ARBA" id="ARBA00022448"/>
    </source>
</evidence>
<reference evidence="7 8" key="1">
    <citation type="submission" date="2023-09" db="EMBL/GenBank/DDBJ databases">
        <title>Xinfangfangia sedmenti sp. nov., isolated the sedment.</title>
        <authorList>
            <person name="Xu L."/>
        </authorList>
    </citation>
    <scope>NUCLEOTIDE SEQUENCE [LARGE SCALE GENOMIC DNA]</scope>
    <source>
        <strain evidence="7 8">LG-4</strain>
    </source>
</reference>
<dbReference type="InterPro" id="IPR052156">
    <property type="entry name" value="BCAA_Transport_ATP-bd_LivF"/>
</dbReference>
<name>A0ABU1F793_9RHOB</name>
<dbReference type="GO" id="GO:0005524">
    <property type="term" value="F:ATP binding"/>
    <property type="evidence" value="ECO:0007669"/>
    <property type="project" value="UniProtKB-KW"/>
</dbReference>
<organism evidence="7 8">
    <name type="scientific">Ruixingdingia sedimenti</name>
    <dbReference type="NCBI Taxonomy" id="3073604"/>
    <lineage>
        <taxon>Bacteria</taxon>
        <taxon>Pseudomonadati</taxon>
        <taxon>Pseudomonadota</taxon>
        <taxon>Alphaproteobacteria</taxon>
        <taxon>Rhodobacterales</taxon>
        <taxon>Paracoccaceae</taxon>
        <taxon>Ruixingdingia</taxon>
    </lineage>
</organism>
<dbReference type="RefSeq" id="WP_310456989.1">
    <property type="nucleotide sequence ID" value="NZ_JAVKPH010000008.1"/>
</dbReference>
<accession>A0ABU1F793</accession>
<evidence type="ECO:0000256" key="1">
    <source>
        <dbReference type="ARBA" id="ARBA00005417"/>
    </source>
</evidence>
<keyword evidence="4 7" id="KW-0067">ATP-binding</keyword>
<keyword evidence="5" id="KW-0029">Amino-acid transport</keyword>
<dbReference type="CDD" id="cd03224">
    <property type="entry name" value="ABC_TM1139_LivF_branched"/>
    <property type="match status" value="1"/>
</dbReference>
<protein>
    <submittedName>
        <fullName evidence="7">Urea ABC transporter ATP-binding subunit UrtE</fullName>
    </submittedName>
</protein>
<dbReference type="InterPro" id="IPR003439">
    <property type="entry name" value="ABC_transporter-like_ATP-bd"/>
</dbReference>
<comment type="similarity">
    <text evidence="1">Belongs to the ABC transporter superfamily.</text>
</comment>
<dbReference type="SMART" id="SM00382">
    <property type="entry name" value="AAA"/>
    <property type="match status" value="1"/>
</dbReference>
<evidence type="ECO:0000313" key="7">
    <source>
        <dbReference type="EMBL" id="MDR5652741.1"/>
    </source>
</evidence>
<dbReference type="InterPro" id="IPR027417">
    <property type="entry name" value="P-loop_NTPase"/>
</dbReference>
<dbReference type="Gene3D" id="3.40.50.300">
    <property type="entry name" value="P-loop containing nucleotide triphosphate hydrolases"/>
    <property type="match status" value="1"/>
</dbReference>
<keyword evidence="2" id="KW-0813">Transport</keyword>
<dbReference type="Pfam" id="PF00005">
    <property type="entry name" value="ABC_tran"/>
    <property type="match status" value="1"/>
</dbReference>
<sequence>MIEATNLYSYYGKSPVLQDVSFSLRQGELLSVLGRNGVGKTTLMRSFMGLTDKLEGRLTFNGQDITRMRTDERARLGIGYIPQGREIIPRFTVRENIVMGTYARTDGKRVLPELVFELFPILKDFIDRRGGDLSGGQQQQLAFARVLAMDPKLLILDEPTEGIQPNIVKQIHDVIVRLNREFGLTVVLVEQNVPFARAVSDRFVVMDKGRVAISGTGADLSDEVAERHLTF</sequence>
<dbReference type="PANTHER" id="PTHR43820">
    <property type="entry name" value="HIGH-AFFINITY BRANCHED-CHAIN AMINO ACID TRANSPORT ATP-BINDING PROTEIN LIVF"/>
    <property type="match status" value="1"/>
</dbReference>
<dbReference type="SUPFAM" id="SSF52540">
    <property type="entry name" value="P-loop containing nucleoside triphosphate hydrolases"/>
    <property type="match status" value="1"/>
</dbReference>
<feature type="domain" description="ABC transporter" evidence="6">
    <location>
        <begin position="2"/>
        <end position="231"/>
    </location>
</feature>
<gene>
    <name evidence="7" type="primary">urtE</name>
    <name evidence="7" type="ORF">RGD00_09005</name>
</gene>
<evidence type="ECO:0000313" key="8">
    <source>
        <dbReference type="Proteomes" id="UP001247754"/>
    </source>
</evidence>
<evidence type="ECO:0000256" key="4">
    <source>
        <dbReference type="ARBA" id="ARBA00022840"/>
    </source>
</evidence>
<keyword evidence="8" id="KW-1185">Reference proteome</keyword>
<evidence type="ECO:0000256" key="5">
    <source>
        <dbReference type="ARBA" id="ARBA00022970"/>
    </source>
</evidence>
<proteinExistence type="inferred from homology"/>
<comment type="caution">
    <text evidence="7">The sequence shown here is derived from an EMBL/GenBank/DDBJ whole genome shotgun (WGS) entry which is preliminary data.</text>
</comment>
<dbReference type="EMBL" id="JAVKPH010000008">
    <property type="protein sequence ID" value="MDR5652741.1"/>
    <property type="molecule type" value="Genomic_DNA"/>
</dbReference>
<dbReference type="InterPro" id="IPR003593">
    <property type="entry name" value="AAA+_ATPase"/>
</dbReference>